<dbReference type="GeneID" id="64982662"/>
<dbReference type="RefSeq" id="WP_059106455.1">
    <property type="nucleotide sequence ID" value="NZ_AP024589.1"/>
</dbReference>
<dbReference type="InterPro" id="IPR021324">
    <property type="entry name" value="DUF2929"/>
</dbReference>
<sequence length="62" mass="6735">MKYIMVFVWAVLLLEMVGFVLNSLNGGGPLNLVVPVVMAVVFTIFVGLFDLAIKAKSGSYNK</sequence>
<reference evidence="4 6" key="1">
    <citation type="journal article" date="2016" name="Front. Microbiol.">
        <title>Comprehensive Phylogenetic Analysis of Bovine Non-aureus Staphylococci Species Based on Whole-Genome Sequencing.</title>
        <authorList>
            <person name="Naushad S."/>
            <person name="Barkema H.W."/>
            <person name="Luby C."/>
            <person name="Condas L.A."/>
            <person name="Nobrega D.B."/>
            <person name="Carson D.A."/>
            <person name="De Buck J."/>
        </authorList>
    </citation>
    <scope>NUCLEOTIDE SEQUENCE [LARGE SCALE GENOMIC DNA]</scope>
    <source>
        <strain evidence="4 6">SNUC 993</strain>
    </source>
</reference>
<keyword evidence="1" id="KW-0812">Transmembrane</keyword>
<evidence type="ECO:0000313" key="4">
    <source>
        <dbReference type="EMBL" id="PTH19192.1"/>
    </source>
</evidence>
<keyword evidence="1" id="KW-0472">Membrane</keyword>
<dbReference type="EMBL" id="JAUHQC010000012">
    <property type="protein sequence ID" value="MDN4533822.1"/>
    <property type="molecule type" value="Genomic_DNA"/>
</dbReference>
<keyword evidence="1" id="KW-1133">Transmembrane helix</keyword>
<dbReference type="Proteomes" id="UP000242694">
    <property type="component" value="Unassembled WGS sequence"/>
</dbReference>
<comment type="caution">
    <text evidence="3">The sequence shown here is derived from an EMBL/GenBank/DDBJ whole genome shotgun (WGS) entry which is preliminary data.</text>
</comment>
<dbReference type="Proteomes" id="UP001171687">
    <property type="component" value="Unassembled WGS sequence"/>
</dbReference>
<gene>
    <name evidence="4" type="ORF">BU607_02200</name>
    <name evidence="3" type="ORF">CD158_02345</name>
    <name evidence="2" type="ORF">QYH67_09660</name>
</gene>
<dbReference type="Pfam" id="PF11151">
    <property type="entry name" value="DUF2929"/>
    <property type="match status" value="1"/>
</dbReference>
<evidence type="ECO:0000313" key="5">
    <source>
        <dbReference type="Proteomes" id="UP000242470"/>
    </source>
</evidence>
<accession>A0AAP8TTV0</accession>
<evidence type="ECO:0000313" key="6">
    <source>
        <dbReference type="Proteomes" id="UP000242694"/>
    </source>
</evidence>
<evidence type="ECO:0000256" key="1">
    <source>
        <dbReference type="SAM" id="Phobius"/>
    </source>
</evidence>
<name>A0AAP8TTV0_9STAP</name>
<dbReference type="EMBL" id="PZDI01000006">
    <property type="protein sequence ID" value="PTH19192.1"/>
    <property type="molecule type" value="Genomic_DNA"/>
</dbReference>
<organism evidence="3 5">
    <name type="scientific">Staphylococcus auricularis</name>
    <dbReference type="NCBI Taxonomy" id="29379"/>
    <lineage>
        <taxon>Bacteria</taxon>
        <taxon>Bacillati</taxon>
        <taxon>Bacillota</taxon>
        <taxon>Bacilli</taxon>
        <taxon>Bacillales</taxon>
        <taxon>Staphylococcaceae</taxon>
        <taxon>Staphylococcus</taxon>
    </lineage>
</organism>
<keyword evidence="6" id="KW-1185">Reference proteome</keyword>
<feature type="transmembrane region" description="Helical" evidence="1">
    <location>
        <begin position="32"/>
        <end position="53"/>
    </location>
</feature>
<evidence type="ECO:0000313" key="3">
    <source>
        <dbReference type="EMBL" id="PNZ68905.1"/>
    </source>
</evidence>
<proteinExistence type="predicted"/>
<protein>
    <submittedName>
        <fullName evidence="3">DUF2929 domain-containing protein</fullName>
    </submittedName>
    <submittedName>
        <fullName evidence="2">DUF2929 family protein</fullName>
    </submittedName>
</protein>
<evidence type="ECO:0000313" key="2">
    <source>
        <dbReference type="EMBL" id="MDN4533822.1"/>
    </source>
</evidence>
<reference evidence="4" key="3">
    <citation type="submission" date="2018-03" db="EMBL/GenBank/DDBJ databases">
        <authorList>
            <person name="Naushad S."/>
        </authorList>
    </citation>
    <scope>NUCLEOTIDE SEQUENCE</scope>
    <source>
        <strain evidence="4">SNUC 993</strain>
    </source>
</reference>
<dbReference type="EMBL" id="PPQW01000008">
    <property type="protein sequence ID" value="PNZ68905.1"/>
    <property type="molecule type" value="Genomic_DNA"/>
</dbReference>
<dbReference type="Proteomes" id="UP000242470">
    <property type="component" value="Unassembled WGS sequence"/>
</dbReference>
<dbReference type="AlphaFoldDB" id="A0AAP8TTV0"/>
<reference evidence="3 5" key="2">
    <citation type="submission" date="2017-08" db="EMBL/GenBank/DDBJ databases">
        <title>Draft genome sequences of 64 type strains of genus Staph aureus.</title>
        <authorList>
            <person name="Cole K."/>
            <person name="Golubchik T."/>
            <person name="Russell J."/>
            <person name="Foster D."/>
            <person name="Llewelyn M."/>
            <person name="Wilson D."/>
            <person name="Crook D."/>
            <person name="Paul J."/>
        </authorList>
    </citation>
    <scope>NUCLEOTIDE SEQUENCE [LARGE SCALE GENOMIC DNA]</scope>
    <source>
        <strain evidence="3 5">NCTC 12101</strain>
    </source>
</reference>
<reference evidence="2" key="4">
    <citation type="submission" date="2023-07" db="EMBL/GenBank/DDBJ databases">
        <title>Evaluation of the beneficial properties of pineapple isolates.</title>
        <authorList>
            <person name="Adefiranye O."/>
        </authorList>
    </citation>
    <scope>NUCLEOTIDE SEQUENCE</scope>
    <source>
        <strain evidence="2">PAPLE_T1</strain>
    </source>
</reference>